<dbReference type="AlphaFoldDB" id="A0A2W7CL63"/>
<dbReference type="OrthoDB" id="8099655at2"/>
<keyword evidence="1" id="KW-0812">Transmembrane</keyword>
<protein>
    <submittedName>
        <fullName evidence="2">Uncharacterized protein</fullName>
    </submittedName>
</protein>
<name>A0A2W7CL63_9HYPH</name>
<sequence length="53" mass="5502">MQQAQQEMTSVKAALLSFAMLSAIVLCGLGIYSADAANNHNAVDGYGVTASLR</sequence>
<comment type="caution">
    <text evidence="2">The sequence shown here is derived from an EMBL/GenBank/DDBJ whole genome shotgun (WGS) entry which is preliminary data.</text>
</comment>
<keyword evidence="1" id="KW-1133">Transmembrane helix</keyword>
<dbReference type="Proteomes" id="UP000248616">
    <property type="component" value="Unassembled WGS sequence"/>
</dbReference>
<dbReference type="EMBL" id="MZXV01000070">
    <property type="protein sequence ID" value="PZV34519.1"/>
    <property type="molecule type" value="Genomic_DNA"/>
</dbReference>
<feature type="transmembrane region" description="Helical" evidence="1">
    <location>
        <begin position="12"/>
        <end position="32"/>
    </location>
</feature>
<organism evidence="2 3">
    <name type="scientific">Mesorhizobium kowhaii</name>
    <dbReference type="NCBI Taxonomy" id="1300272"/>
    <lineage>
        <taxon>Bacteria</taxon>
        <taxon>Pseudomonadati</taxon>
        <taxon>Pseudomonadota</taxon>
        <taxon>Alphaproteobacteria</taxon>
        <taxon>Hyphomicrobiales</taxon>
        <taxon>Phyllobacteriaceae</taxon>
        <taxon>Mesorhizobium</taxon>
    </lineage>
</organism>
<evidence type="ECO:0000313" key="3">
    <source>
        <dbReference type="Proteomes" id="UP000248616"/>
    </source>
</evidence>
<reference evidence="3" key="1">
    <citation type="submission" date="2017-03" db="EMBL/GenBank/DDBJ databases">
        <authorList>
            <person name="Safronova V.I."/>
            <person name="Sazanova A.L."/>
            <person name="Chirak E.R."/>
        </authorList>
    </citation>
    <scope>NUCLEOTIDE SEQUENCE [LARGE SCALE GENOMIC DNA]</scope>
    <source>
        <strain evidence="3">Ach-343</strain>
    </source>
</reference>
<evidence type="ECO:0000256" key="1">
    <source>
        <dbReference type="SAM" id="Phobius"/>
    </source>
</evidence>
<proteinExistence type="predicted"/>
<evidence type="ECO:0000313" key="2">
    <source>
        <dbReference type="EMBL" id="PZV34519.1"/>
    </source>
</evidence>
<accession>A0A2W7CL63</accession>
<keyword evidence="3" id="KW-1185">Reference proteome</keyword>
<keyword evidence="1" id="KW-0472">Membrane</keyword>
<gene>
    <name evidence="2" type="ORF">B5V02_30790</name>
</gene>